<dbReference type="GO" id="GO:0005737">
    <property type="term" value="C:cytoplasm"/>
    <property type="evidence" value="ECO:0007669"/>
    <property type="project" value="TreeGrafter"/>
</dbReference>
<comment type="pathway">
    <text evidence="1">Cofactor biosynthesis; thiamine diphosphate biosynthesis.</text>
</comment>
<dbReference type="Proteomes" id="UP000076865">
    <property type="component" value="Chromosome"/>
</dbReference>
<feature type="domain" description="Thiamine phosphate synthase/TenI" evidence="3">
    <location>
        <begin position="72"/>
        <end position="241"/>
    </location>
</feature>
<dbReference type="InterPro" id="IPR036206">
    <property type="entry name" value="ThiamineP_synth_sf"/>
</dbReference>
<dbReference type="GO" id="GO:0009228">
    <property type="term" value="P:thiamine biosynthetic process"/>
    <property type="evidence" value="ECO:0007669"/>
    <property type="project" value="UniProtKB-KW"/>
</dbReference>
<reference evidence="4 5" key="1">
    <citation type="journal article" date="2006" name="Syst. Appl. Microbiol.">
        <title>Anoxybacillus amylolyticus sp. nov., a thermophilic amylase producing bacterium isolated from Mount Rittmann (Antarctica).</title>
        <authorList>
            <person name="Poli A."/>
            <person name="Esposito E."/>
            <person name="Lama L."/>
            <person name="Orlando P."/>
            <person name="Nicolaus G."/>
            <person name="de Appolonia F."/>
            <person name="Gambacorta A."/>
            <person name="Nicolaus B."/>
        </authorList>
    </citation>
    <scope>NUCLEOTIDE SEQUENCE [LARGE SCALE GENOMIC DNA]</scope>
    <source>
        <strain evidence="4 5">DSM 15939</strain>
    </source>
</reference>
<dbReference type="InterPro" id="IPR013785">
    <property type="entry name" value="Aldolase_TIM"/>
</dbReference>
<dbReference type="PANTHER" id="PTHR20857">
    <property type="entry name" value="THIAMINE-PHOSPHATE PYROPHOSPHORYLASE"/>
    <property type="match status" value="1"/>
</dbReference>
<sequence>MFYGCNVSCNQLPTSSNGDWSTLIQRFSPHSHSIIYKRKEEGRFRPDFRSRLEVGVSLPKMMKKQFHVISTGRQSTEQVVAIASEIHLYVDAIHLREKTKTAKELGEMIESLLLHGVPKEKIVVNDRVDVAAVYGVKVQLAFHSLSVRQVKECFSSLSVGCSVHSLDEAKEAEHSGADFCIYGHVFPTASKRGVPPRGIEALAQIVNAVHIPVIAIGGIQPHHVPSVWEAGAAGIAVMSGVFFAEDPLREVKRYAQMIF</sequence>
<dbReference type="PATRIC" id="fig|294699.3.peg.990"/>
<keyword evidence="2" id="KW-0784">Thiamine biosynthesis</keyword>
<evidence type="ECO:0000259" key="3">
    <source>
        <dbReference type="Pfam" id="PF02581"/>
    </source>
</evidence>
<dbReference type="SUPFAM" id="SSF51391">
    <property type="entry name" value="Thiamin phosphate synthase"/>
    <property type="match status" value="1"/>
</dbReference>
<dbReference type="Pfam" id="PF02581">
    <property type="entry name" value="TMP-TENI"/>
    <property type="match status" value="1"/>
</dbReference>
<evidence type="ECO:0000256" key="1">
    <source>
        <dbReference type="ARBA" id="ARBA00004948"/>
    </source>
</evidence>
<dbReference type="CDD" id="cd00564">
    <property type="entry name" value="TMP_TenI"/>
    <property type="match status" value="1"/>
</dbReference>
<proteinExistence type="predicted"/>
<dbReference type="Gene3D" id="3.20.20.70">
    <property type="entry name" value="Aldolase class I"/>
    <property type="match status" value="1"/>
</dbReference>
<protein>
    <submittedName>
        <fullName evidence="4">Thiamine monophosphate synthase/TENI family protein</fullName>
    </submittedName>
</protein>
<name>A0A160F3W6_9BACL</name>
<dbReference type="NCBIfam" id="NF005819">
    <property type="entry name" value="PRK07695.1"/>
    <property type="match status" value="1"/>
</dbReference>
<gene>
    <name evidence="4" type="ORF">GFC30_999</name>
</gene>
<keyword evidence="5" id="KW-1185">Reference proteome</keyword>
<dbReference type="GO" id="GO:0004789">
    <property type="term" value="F:thiamine-phosphate diphosphorylase activity"/>
    <property type="evidence" value="ECO:0007669"/>
    <property type="project" value="TreeGrafter"/>
</dbReference>
<accession>A0A160F3W6</accession>
<evidence type="ECO:0000256" key="2">
    <source>
        <dbReference type="ARBA" id="ARBA00022977"/>
    </source>
</evidence>
<dbReference type="AlphaFoldDB" id="A0A160F3W6"/>
<evidence type="ECO:0000313" key="4">
    <source>
        <dbReference type="EMBL" id="ANB61067.1"/>
    </source>
</evidence>
<dbReference type="PANTHER" id="PTHR20857:SF22">
    <property type="entry name" value="THIAZOLE TAUTOMERASE"/>
    <property type="match status" value="1"/>
</dbReference>
<dbReference type="EMBL" id="CP015438">
    <property type="protein sequence ID" value="ANB61067.1"/>
    <property type="molecule type" value="Genomic_DNA"/>
</dbReference>
<dbReference type="InterPro" id="IPR022998">
    <property type="entry name" value="ThiamineP_synth_TenI"/>
</dbReference>
<organism evidence="4 5">
    <name type="scientific">Anoxybacteroides amylolyticum</name>
    <dbReference type="NCBI Taxonomy" id="294699"/>
    <lineage>
        <taxon>Bacteria</taxon>
        <taxon>Bacillati</taxon>
        <taxon>Bacillota</taxon>
        <taxon>Bacilli</taxon>
        <taxon>Bacillales</taxon>
        <taxon>Anoxybacillaceae</taxon>
        <taxon>Anoxybacteroides</taxon>
    </lineage>
</organism>
<evidence type="ECO:0000313" key="5">
    <source>
        <dbReference type="Proteomes" id="UP000076865"/>
    </source>
</evidence>
<dbReference type="KEGG" id="aamy:GFC30_999"/>